<comment type="caution">
    <text evidence="1">The sequence shown here is derived from an EMBL/GenBank/DDBJ whole genome shotgun (WGS) entry which is preliminary data.</text>
</comment>
<organism evidence="1 2">
    <name type="scientific">Primorskyibacter sedentarius</name>
    <dbReference type="NCBI Taxonomy" id="745311"/>
    <lineage>
        <taxon>Bacteria</taxon>
        <taxon>Pseudomonadati</taxon>
        <taxon>Pseudomonadota</taxon>
        <taxon>Alphaproteobacteria</taxon>
        <taxon>Rhodobacterales</taxon>
        <taxon>Roseobacteraceae</taxon>
        <taxon>Primorskyibacter</taxon>
    </lineage>
</organism>
<dbReference type="EMBL" id="SLZU01000011">
    <property type="protein sequence ID" value="TCS61526.1"/>
    <property type="molecule type" value="Genomic_DNA"/>
</dbReference>
<evidence type="ECO:0000313" key="1">
    <source>
        <dbReference type="EMBL" id="TCS61526.1"/>
    </source>
</evidence>
<proteinExistence type="predicted"/>
<dbReference type="Proteomes" id="UP000295696">
    <property type="component" value="Unassembled WGS sequence"/>
</dbReference>
<keyword evidence="2" id="KW-1185">Reference proteome</keyword>
<name>A0A4R3J978_9RHOB</name>
<dbReference type="AlphaFoldDB" id="A0A4R3J978"/>
<accession>A0A4R3J978</accession>
<evidence type="ECO:0000313" key="2">
    <source>
        <dbReference type="Proteomes" id="UP000295696"/>
    </source>
</evidence>
<protein>
    <submittedName>
        <fullName evidence="1">Uncharacterized protein</fullName>
    </submittedName>
</protein>
<gene>
    <name evidence="1" type="ORF">EDD52_111124</name>
</gene>
<reference evidence="1 2" key="1">
    <citation type="submission" date="2019-03" db="EMBL/GenBank/DDBJ databases">
        <title>Genomic Encyclopedia of Type Strains, Phase IV (KMG-IV): sequencing the most valuable type-strain genomes for metagenomic binning, comparative biology and taxonomic classification.</title>
        <authorList>
            <person name="Goeker M."/>
        </authorList>
    </citation>
    <scope>NUCLEOTIDE SEQUENCE [LARGE SCALE GENOMIC DNA]</scope>
    <source>
        <strain evidence="1 2">DSM 104836</strain>
    </source>
</reference>
<dbReference type="RefSeq" id="WP_132246466.1">
    <property type="nucleotide sequence ID" value="NZ_SLZU01000011.1"/>
</dbReference>
<sequence>MTDQLGNGICNVASTLAAYTQDHFPAEVIDFTQPFRHTATFGTDVSTRITVSIRSPALSYRQIDPVMK</sequence>